<evidence type="ECO:0000256" key="3">
    <source>
        <dbReference type="ARBA" id="ARBA00022833"/>
    </source>
</evidence>
<organism evidence="5 6">
    <name type="scientific">Mytilus galloprovincialis</name>
    <name type="common">Mediterranean mussel</name>
    <dbReference type="NCBI Taxonomy" id="29158"/>
    <lineage>
        <taxon>Eukaryota</taxon>
        <taxon>Metazoa</taxon>
        <taxon>Spiralia</taxon>
        <taxon>Lophotrochozoa</taxon>
        <taxon>Mollusca</taxon>
        <taxon>Bivalvia</taxon>
        <taxon>Autobranchia</taxon>
        <taxon>Pteriomorphia</taxon>
        <taxon>Mytilida</taxon>
        <taxon>Mytiloidea</taxon>
        <taxon>Mytilidae</taxon>
        <taxon>Mytilinae</taxon>
        <taxon>Mytilus</taxon>
    </lineage>
</organism>
<dbReference type="Gene3D" id="3.30.60.90">
    <property type="match status" value="1"/>
</dbReference>
<evidence type="ECO:0000313" key="6">
    <source>
        <dbReference type="Proteomes" id="UP000596742"/>
    </source>
</evidence>
<dbReference type="Pfam" id="PF06701">
    <property type="entry name" value="MIB_HERC2"/>
    <property type="match status" value="1"/>
</dbReference>
<dbReference type="Gene3D" id="2.30.30.40">
    <property type="entry name" value="SH3 Domains"/>
    <property type="match status" value="2"/>
</dbReference>
<dbReference type="EMBL" id="UYJE01004805">
    <property type="protein sequence ID" value="VDI31556.1"/>
    <property type="molecule type" value="Genomic_DNA"/>
</dbReference>
<keyword evidence="6" id="KW-1185">Reference proteome</keyword>
<keyword evidence="1" id="KW-0479">Metal-binding</keyword>
<gene>
    <name evidence="5" type="ORF">MGAL_10B005447</name>
</gene>
<dbReference type="InterPro" id="IPR043145">
    <property type="entry name" value="Znf_ZZ_sf"/>
</dbReference>
<name>A0A8B6E928_MYTGA</name>
<evidence type="ECO:0000256" key="1">
    <source>
        <dbReference type="ARBA" id="ARBA00022723"/>
    </source>
</evidence>
<keyword evidence="2" id="KW-0863">Zinc-finger</keyword>
<dbReference type="InterPro" id="IPR010606">
    <property type="entry name" value="Mib_Herc2"/>
</dbReference>
<evidence type="ECO:0000313" key="5">
    <source>
        <dbReference type="EMBL" id="VDI31556.1"/>
    </source>
</evidence>
<dbReference type="SUPFAM" id="SSF57850">
    <property type="entry name" value="RING/U-box"/>
    <property type="match status" value="1"/>
</dbReference>
<dbReference type="EC" id="2.3.2.27" evidence="5"/>
<protein>
    <submittedName>
        <fullName evidence="5">E3 ubiquitin-protein ligase mind-bomb</fullName>
        <ecNumber evidence="5">2.3.2.27</ecNumber>
    </submittedName>
</protein>
<feature type="domain" description="MIB/HERC2" evidence="4">
    <location>
        <begin position="1"/>
        <end position="72"/>
    </location>
</feature>
<dbReference type="AlphaFoldDB" id="A0A8B6E928"/>
<accession>A0A8B6E928</accession>
<dbReference type="OrthoDB" id="2122982at2759"/>
<dbReference type="InterPro" id="IPR037252">
    <property type="entry name" value="Mib_Herc2_sf"/>
</dbReference>
<proteinExistence type="predicted"/>
<dbReference type="GO" id="GO:0005737">
    <property type="term" value="C:cytoplasm"/>
    <property type="evidence" value="ECO:0007669"/>
    <property type="project" value="TreeGrafter"/>
</dbReference>
<reference evidence="5" key="1">
    <citation type="submission" date="2018-11" db="EMBL/GenBank/DDBJ databases">
        <authorList>
            <person name="Alioto T."/>
            <person name="Alioto T."/>
        </authorList>
    </citation>
    <scope>NUCLEOTIDE SEQUENCE</scope>
</reference>
<evidence type="ECO:0000259" key="4">
    <source>
        <dbReference type="PROSITE" id="PS51416"/>
    </source>
</evidence>
<dbReference type="Proteomes" id="UP000596742">
    <property type="component" value="Unassembled WGS sequence"/>
</dbReference>
<evidence type="ECO:0000256" key="2">
    <source>
        <dbReference type="ARBA" id="ARBA00022771"/>
    </source>
</evidence>
<keyword evidence="3" id="KW-0862">Zinc</keyword>
<keyword evidence="5" id="KW-0808">Transferase</keyword>
<sequence length="261" mass="30110">MLYLFFKIQLGTRVVRGPHWNHKSEDNGEGFLGTIVALCHSDRTIQVIWDTGRGGKYRADPNQYDLRLFDNAPTDQLHQNTICFSCRESPIYGMKWTCTKCNINLCTQCYMDDYHDVEHIFERTVTSESRRFKVRPRKRSTEKIAAKGIFVGAEVVGGPYLNRNDDHNTDVGYVEQITNWKNKYQRGIVRVFWKNTEIENIHRLGAEGCVDIVCSRLTENATWGNYYPDHLPVIDFEYMCSNTPVSVFSGAGKKKEQTESS</sequence>
<dbReference type="GO" id="GO:0008270">
    <property type="term" value="F:zinc ion binding"/>
    <property type="evidence" value="ECO:0007669"/>
    <property type="project" value="UniProtKB-KW"/>
</dbReference>
<dbReference type="GO" id="GO:0061630">
    <property type="term" value="F:ubiquitin protein ligase activity"/>
    <property type="evidence" value="ECO:0007669"/>
    <property type="project" value="UniProtKB-EC"/>
</dbReference>
<dbReference type="PROSITE" id="PS51416">
    <property type="entry name" value="MIB_HERC2"/>
    <property type="match status" value="1"/>
</dbReference>
<dbReference type="GO" id="GO:0016567">
    <property type="term" value="P:protein ubiquitination"/>
    <property type="evidence" value="ECO:0007669"/>
    <property type="project" value="InterPro"/>
</dbReference>
<dbReference type="PANTHER" id="PTHR24202">
    <property type="entry name" value="E3 UBIQUITIN-PROTEIN LIGASE MIB2"/>
    <property type="match status" value="1"/>
</dbReference>
<keyword evidence="5" id="KW-0012">Acyltransferase</keyword>
<dbReference type="PANTHER" id="PTHR24202:SF4">
    <property type="entry name" value="E3 UBIQUITIN-PROTEIN LIGASE MIB2-RELATED"/>
    <property type="match status" value="1"/>
</dbReference>
<dbReference type="SUPFAM" id="SSF159034">
    <property type="entry name" value="Mib/herc2 domain-like"/>
    <property type="match status" value="2"/>
</dbReference>
<comment type="caution">
    <text evidence="5">The sequence shown here is derived from an EMBL/GenBank/DDBJ whole genome shotgun (WGS) entry which is preliminary data.</text>
</comment>